<evidence type="ECO:0000256" key="13">
    <source>
        <dbReference type="ARBA" id="ARBA00023180"/>
    </source>
</evidence>
<keyword evidence="12 18" id="KW-0472">Membrane</keyword>
<keyword evidence="22" id="KW-1185">Reference proteome</keyword>
<keyword evidence="10" id="KW-0862">Zinc</keyword>
<sequence>MDNFLVFFVSFLLFSSVYARDDCPLDSICGNNRFDIRFPFGLEDPHIPQHCSYNPDFNLKCNNQGRAILSLPGAGDFYVRDIDYLTQEIQLYDPLNCLPKRLIDFQIPSSSVFKAVFYRNYTFLTCSTDLVTSRFSVIGCMSNSATSTLVTSSTSLASQMKSLYNCSVNNTLPLPVSWTPQYEAVFTTDLNNDLVLTWDEPNCQDCEAKRDLCGFKNATTGEIQCFDVPGTGTSKGIQIFRIIALSLVIPALACSMGLTCYICYEQSRRDSGHAAAVLQNPSATGGGAAIAPQPETTIGLDDSTIESYTKVVLGESRRVPGPNHMTCPICLADYHPKETVRCIPECEHCFHAECIDEWLKINGTCPVCRNNPSPVHVNFS</sequence>
<evidence type="ECO:0000256" key="19">
    <source>
        <dbReference type="SAM" id="SignalP"/>
    </source>
</evidence>
<evidence type="ECO:0000256" key="2">
    <source>
        <dbReference type="ARBA" id="ARBA00004167"/>
    </source>
</evidence>
<comment type="similarity">
    <text evidence="14">Belongs to the RING-type zinc finger family. ATL subfamily.</text>
</comment>
<comment type="catalytic activity">
    <reaction evidence="15">
        <text>L-threonyl-[protein] + ATP = O-phospho-L-threonyl-[protein] + ADP + H(+)</text>
        <dbReference type="Rhea" id="RHEA:46608"/>
        <dbReference type="Rhea" id="RHEA-COMP:11060"/>
        <dbReference type="Rhea" id="RHEA-COMP:11605"/>
        <dbReference type="ChEBI" id="CHEBI:15378"/>
        <dbReference type="ChEBI" id="CHEBI:30013"/>
        <dbReference type="ChEBI" id="CHEBI:30616"/>
        <dbReference type="ChEBI" id="CHEBI:61977"/>
        <dbReference type="ChEBI" id="CHEBI:456216"/>
        <dbReference type="EC" id="2.7.11.1"/>
    </reaction>
</comment>
<keyword evidence="4" id="KW-0808">Transferase</keyword>
<dbReference type="Pfam" id="PF13639">
    <property type="entry name" value="zf-RING_2"/>
    <property type="match status" value="1"/>
</dbReference>
<dbReference type="Gene3D" id="3.30.40.10">
    <property type="entry name" value="Zinc/RING finger domain, C3HC4 (zinc finger)"/>
    <property type="match status" value="1"/>
</dbReference>
<evidence type="ECO:0000256" key="6">
    <source>
        <dbReference type="ARBA" id="ARBA00022723"/>
    </source>
</evidence>
<evidence type="ECO:0000256" key="11">
    <source>
        <dbReference type="ARBA" id="ARBA00022989"/>
    </source>
</evidence>
<keyword evidence="9" id="KW-0833">Ubl conjugation pathway</keyword>
<protein>
    <recommendedName>
        <fullName evidence="20">RING-type domain-containing protein</fullName>
    </recommendedName>
</protein>
<evidence type="ECO:0000256" key="5">
    <source>
        <dbReference type="ARBA" id="ARBA00022692"/>
    </source>
</evidence>
<dbReference type="InterPro" id="IPR001841">
    <property type="entry name" value="Znf_RING"/>
</dbReference>
<dbReference type="SUPFAM" id="SSF57850">
    <property type="entry name" value="RING/U-box"/>
    <property type="match status" value="1"/>
</dbReference>
<keyword evidence="8 17" id="KW-0863">Zinc-finger</keyword>
<evidence type="ECO:0000256" key="17">
    <source>
        <dbReference type="PROSITE-ProRule" id="PRU00175"/>
    </source>
</evidence>
<comment type="pathway">
    <text evidence="3">Protein modification; protein ubiquitination.</text>
</comment>
<comment type="catalytic activity">
    <reaction evidence="1">
        <text>S-ubiquitinyl-[E2 ubiquitin-conjugating enzyme]-L-cysteine + [acceptor protein]-L-lysine = [E2 ubiquitin-conjugating enzyme]-L-cysteine + N(6)-ubiquitinyl-[acceptor protein]-L-lysine.</text>
        <dbReference type="EC" id="2.3.2.27"/>
    </reaction>
</comment>
<keyword evidence="7 19" id="KW-0732">Signal</keyword>
<evidence type="ECO:0000256" key="18">
    <source>
        <dbReference type="SAM" id="Phobius"/>
    </source>
</evidence>
<evidence type="ECO:0000313" key="21">
    <source>
        <dbReference type="EMBL" id="MCD7472895.1"/>
    </source>
</evidence>
<keyword evidence="13" id="KW-0325">Glycoprotein</keyword>
<evidence type="ECO:0000259" key="20">
    <source>
        <dbReference type="PROSITE" id="PS50089"/>
    </source>
</evidence>
<organism evidence="21 22">
    <name type="scientific">Datura stramonium</name>
    <name type="common">Jimsonweed</name>
    <name type="synonym">Common thornapple</name>
    <dbReference type="NCBI Taxonomy" id="4076"/>
    <lineage>
        <taxon>Eukaryota</taxon>
        <taxon>Viridiplantae</taxon>
        <taxon>Streptophyta</taxon>
        <taxon>Embryophyta</taxon>
        <taxon>Tracheophyta</taxon>
        <taxon>Spermatophyta</taxon>
        <taxon>Magnoliopsida</taxon>
        <taxon>eudicotyledons</taxon>
        <taxon>Gunneridae</taxon>
        <taxon>Pentapetalae</taxon>
        <taxon>asterids</taxon>
        <taxon>lamiids</taxon>
        <taxon>Solanales</taxon>
        <taxon>Solanaceae</taxon>
        <taxon>Solanoideae</taxon>
        <taxon>Datureae</taxon>
        <taxon>Datura</taxon>
    </lineage>
</organism>
<dbReference type="Pfam" id="PF14380">
    <property type="entry name" value="WAK_assoc"/>
    <property type="match status" value="1"/>
</dbReference>
<dbReference type="InterPro" id="IPR013083">
    <property type="entry name" value="Znf_RING/FYVE/PHD"/>
</dbReference>
<comment type="subcellular location">
    <subcellularLocation>
        <location evidence="2">Membrane</location>
        <topology evidence="2">Single-pass membrane protein</topology>
    </subcellularLocation>
</comment>
<dbReference type="InterPro" id="IPR025287">
    <property type="entry name" value="WAK_GUB"/>
</dbReference>
<feature type="signal peptide" evidence="19">
    <location>
        <begin position="1"/>
        <end position="19"/>
    </location>
</feature>
<dbReference type="PANTHER" id="PTHR46279">
    <property type="entry name" value="RING/U-BOX SUPERFAMILY PROTEIN"/>
    <property type="match status" value="1"/>
</dbReference>
<evidence type="ECO:0000313" key="22">
    <source>
        <dbReference type="Proteomes" id="UP000823775"/>
    </source>
</evidence>
<reference evidence="21 22" key="1">
    <citation type="journal article" date="2021" name="BMC Genomics">
        <title>Datura genome reveals duplications of psychoactive alkaloid biosynthetic genes and high mutation rate following tissue culture.</title>
        <authorList>
            <person name="Rajewski A."/>
            <person name="Carter-House D."/>
            <person name="Stajich J."/>
            <person name="Litt A."/>
        </authorList>
    </citation>
    <scope>NUCLEOTIDE SEQUENCE [LARGE SCALE GENOMIC DNA]</scope>
    <source>
        <strain evidence="21">AR-01</strain>
    </source>
</reference>
<dbReference type="InterPro" id="IPR046948">
    <property type="entry name" value="ATL20-22-like"/>
</dbReference>
<keyword evidence="6" id="KW-0479">Metal-binding</keyword>
<evidence type="ECO:0000256" key="7">
    <source>
        <dbReference type="ARBA" id="ARBA00022729"/>
    </source>
</evidence>
<dbReference type="Proteomes" id="UP000823775">
    <property type="component" value="Unassembled WGS sequence"/>
</dbReference>
<comment type="catalytic activity">
    <reaction evidence="16">
        <text>L-seryl-[protein] + ATP = O-phospho-L-seryl-[protein] + ADP + H(+)</text>
        <dbReference type="Rhea" id="RHEA:17989"/>
        <dbReference type="Rhea" id="RHEA-COMP:9863"/>
        <dbReference type="Rhea" id="RHEA-COMP:11604"/>
        <dbReference type="ChEBI" id="CHEBI:15378"/>
        <dbReference type="ChEBI" id="CHEBI:29999"/>
        <dbReference type="ChEBI" id="CHEBI:30616"/>
        <dbReference type="ChEBI" id="CHEBI:83421"/>
        <dbReference type="ChEBI" id="CHEBI:456216"/>
        <dbReference type="EC" id="2.7.11.1"/>
    </reaction>
</comment>
<evidence type="ECO:0000256" key="4">
    <source>
        <dbReference type="ARBA" id="ARBA00022679"/>
    </source>
</evidence>
<accession>A0ABS8TMZ2</accession>
<evidence type="ECO:0000256" key="1">
    <source>
        <dbReference type="ARBA" id="ARBA00000900"/>
    </source>
</evidence>
<dbReference type="PROSITE" id="PS50089">
    <property type="entry name" value="ZF_RING_2"/>
    <property type="match status" value="1"/>
</dbReference>
<evidence type="ECO:0000256" key="12">
    <source>
        <dbReference type="ARBA" id="ARBA00023136"/>
    </source>
</evidence>
<dbReference type="Pfam" id="PF13947">
    <property type="entry name" value="GUB_WAK_bind"/>
    <property type="match status" value="1"/>
</dbReference>
<feature type="transmembrane region" description="Helical" evidence="18">
    <location>
        <begin position="239"/>
        <end position="264"/>
    </location>
</feature>
<dbReference type="SMART" id="SM00184">
    <property type="entry name" value="RING"/>
    <property type="match status" value="1"/>
</dbReference>
<evidence type="ECO:0000256" key="3">
    <source>
        <dbReference type="ARBA" id="ARBA00004906"/>
    </source>
</evidence>
<feature type="chain" id="PRO_5046073111" description="RING-type domain-containing protein" evidence="19">
    <location>
        <begin position="20"/>
        <end position="380"/>
    </location>
</feature>
<keyword evidence="11 18" id="KW-1133">Transmembrane helix</keyword>
<name>A0ABS8TMZ2_DATST</name>
<comment type="caution">
    <text evidence="21">The sequence shown here is derived from an EMBL/GenBank/DDBJ whole genome shotgun (WGS) entry which is preliminary data.</text>
</comment>
<feature type="domain" description="RING-type" evidence="20">
    <location>
        <begin position="327"/>
        <end position="369"/>
    </location>
</feature>
<keyword evidence="5 18" id="KW-0812">Transmembrane</keyword>
<gene>
    <name evidence="21" type="ORF">HAX54_014312</name>
</gene>
<dbReference type="EMBL" id="JACEIK010001889">
    <property type="protein sequence ID" value="MCD7472895.1"/>
    <property type="molecule type" value="Genomic_DNA"/>
</dbReference>
<evidence type="ECO:0000256" key="8">
    <source>
        <dbReference type="ARBA" id="ARBA00022771"/>
    </source>
</evidence>
<evidence type="ECO:0000256" key="9">
    <source>
        <dbReference type="ARBA" id="ARBA00022786"/>
    </source>
</evidence>
<dbReference type="InterPro" id="IPR032872">
    <property type="entry name" value="WAK_assoc_C"/>
</dbReference>
<evidence type="ECO:0000256" key="14">
    <source>
        <dbReference type="ARBA" id="ARBA00024209"/>
    </source>
</evidence>
<dbReference type="CDD" id="cd16461">
    <property type="entry name" value="RING-H2_EL5-like"/>
    <property type="match status" value="1"/>
</dbReference>
<evidence type="ECO:0000256" key="15">
    <source>
        <dbReference type="ARBA" id="ARBA00047899"/>
    </source>
</evidence>
<proteinExistence type="inferred from homology"/>
<evidence type="ECO:0000256" key="16">
    <source>
        <dbReference type="ARBA" id="ARBA00048679"/>
    </source>
</evidence>
<dbReference type="PANTHER" id="PTHR46279:SF32">
    <property type="entry name" value="RING-H2 FINGER PROTEIN ATL21A"/>
    <property type="match status" value="1"/>
</dbReference>
<evidence type="ECO:0000256" key="10">
    <source>
        <dbReference type="ARBA" id="ARBA00022833"/>
    </source>
</evidence>